<evidence type="ECO:0000256" key="1">
    <source>
        <dbReference type="ARBA" id="ARBA00010233"/>
    </source>
</evidence>
<dbReference type="CDD" id="cd07062">
    <property type="entry name" value="Peptidase_S66_mccF_like"/>
    <property type="match status" value="1"/>
</dbReference>
<evidence type="ECO:0000256" key="5">
    <source>
        <dbReference type="ARBA" id="ARBA00022825"/>
    </source>
</evidence>
<protein>
    <submittedName>
        <fullName evidence="9">Microcin immunity protein</fullName>
    </submittedName>
</protein>
<evidence type="ECO:0000313" key="10">
    <source>
        <dbReference type="Proteomes" id="UP000069697"/>
    </source>
</evidence>
<evidence type="ECO:0000256" key="6">
    <source>
        <dbReference type="PIRSR" id="PIRSR028757-1"/>
    </source>
</evidence>
<feature type="active site" description="Charge relay system" evidence="6">
    <location>
        <position position="251"/>
    </location>
</feature>
<dbReference type="GO" id="GO:0008236">
    <property type="term" value="F:serine-type peptidase activity"/>
    <property type="evidence" value="ECO:0007669"/>
    <property type="project" value="UniProtKB-KW"/>
</dbReference>
<dbReference type="SUPFAM" id="SSF52317">
    <property type="entry name" value="Class I glutamine amidotransferase-like"/>
    <property type="match status" value="1"/>
</dbReference>
<dbReference type="InterPro" id="IPR040449">
    <property type="entry name" value="Peptidase_S66_N"/>
</dbReference>
<keyword evidence="2" id="KW-0121">Carboxypeptidase</keyword>
<dbReference type="PIRSF" id="PIRSF028757">
    <property type="entry name" value="LD-carboxypeptidase"/>
    <property type="match status" value="1"/>
</dbReference>
<dbReference type="Proteomes" id="UP000069697">
    <property type="component" value="Unassembled WGS sequence"/>
</dbReference>
<name>A0A100VI68_PAEAM</name>
<evidence type="ECO:0000256" key="2">
    <source>
        <dbReference type="ARBA" id="ARBA00022645"/>
    </source>
</evidence>
<dbReference type="Gene3D" id="3.40.50.10740">
    <property type="entry name" value="Class I glutamine amidotransferase-like"/>
    <property type="match status" value="1"/>
</dbReference>
<dbReference type="EMBL" id="BCNV01000001">
    <property type="protein sequence ID" value="GAS80293.1"/>
    <property type="molecule type" value="Genomic_DNA"/>
</dbReference>
<evidence type="ECO:0000259" key="8">
    <source>
        <dbReference type="Pfam" id="PF17676"/>
    </source>
</evidence>
<dbReference type="SUPFAM" id="SSF141986">
    <property type="entry name" value="LD-carboxypeptidase A C-terminal domain-like"/>
    <property type="match status" value="1"/>
</dbReference>
<evidence type="ECO:0000256" key="4">
    <source>
        <dbReference type="ARBA" id="ARBA00022801"/>
    </source>
</evidence>
<feature type="active site" description="Nucleophile" evidence="6">
    <location>
        <position position="118"/>
    </location>
</feature>
<feature type="domain" description="LD-carboxypeptidase N-terminal" evidence="7">
    <location>
        <begin position="18"/>
        <end position="138"/>
    </location>
</feature>
<evidence type="ECO:0000259" key="7">
    <source>
        <dbReference type="Pfam" id="PF02016"/>
    </source>
</evidence>
<keyword evidence="5" id="KW-0720">Serine protease</keyword>
<dbReference type="InterPro" id="IPR040921">
    <property type="entry name" value="Peptidase_S66C"/>
</dbReference>
<evidence type="ECO:0000313" key="9">
    <source>
        <dbReference type="EMBL" id="GAS80293.1"/>
    </source>
</evidence>
<dbReference type="PANTHER" id="PTHR30237:SF2">
    <property type="entry name" value="MUREIN TETRAPEPTIDE CARBOXYPEPTIDASE"/>
    <property type="match status" value="1"/>
</dbReference>
<dbReference type="Pfam" id="PF17676">
    <property type="entry name" value="Peptidase_S66C"/>
    <property type="match status" value="1"/>
</dbReference>
<dbReference type="RefSeq" id="WP_062833192.1">
    <property type="nucleotide sequence ID" value="NZ_BCNV01000001.1"/>
</dbReference>
<dbReference type="GO" id="GO:0004180">
    <property type="term" value="F:carboxypeptidase activity"/>
    <property type="evidence" value="ECO:0007669"/>
    <property type="project" value="UniProtKB-KW"/>
</dbReference>
<keyword evidence="3" id="KW-0645">Protease</keyword>
<dbReference type="InterPro" id="IPR003507">
    <property type="entry name" value="S66_fam"/>
</dbReference>
<dbReference type="PANTHER" id="PTHR30237">
    <property type="entry name" value="MURAMOYLTETRAPEPTIDE CARBOXYPEPTIDASE"/>
    <property type="match status" value="1"/>
</dbReference>
<keyword evidence="4" id="KW-0378">Hydrolase</keyword>
<dbReference type="GO" id="GO:0006508">
    <property type="term" value="P:proteolysis"/>
    <property type="evidence" value="ECO:0007669"/>
    <property type="project" value="UniProtKB-KW"/>
</dbReference>
<dbReference type="AlphaFoldDB" id="A0A100VI68"/>
<dbReference type="Gene3D" id="3.50.30.60">
    <property type="entry name" value="LD-carboxypeptidase A C-terminal domain-like"/>
    <property type="match status" value="1"/>
</dbReference>
<proteinExistence type="inferred from homology"/>
<dbReference type="InterPro" id="IPR029062">
    <property type="entry name" value="Class_I_gatase-like"/>
</dbReference>
<dbReference type="InterPro" id="IPR027461">
    <property type="entry name" value="Carboxypeptidase_A_C_sf"/>
</dbReference>
<dbReference type="InterPro" id="IPR027478">
    <property type="entry name" value="LdcA_N"/>
</dbReference>
<reference evidence="10" key="2">
    <citation type="submission" date="2016-01" db="EMBL/GenBank/DDBJ databases">
        <title>Draft Genome Sequence of Paenibacillus amylolyticus Heshi-A3 that Was Isolated from Fermented Rice Bran with Aging Salted Mackerel, Which Was Named Heshiko as Traditional Fermented Seafood in Japan.</title>
        <authorList>
            <person name="Akuzawa S."/>
            <person name="Nakagawa J."/>
            <person name="Kanekatsu T."/>
            <person name="Kubota E."/>
            <person name="Ohtake R."/>
            <person name="Suzuki T."/>
            <person name="Kanesaki Y."/>
        </authorList>
    </citation>
    <scope>NUCLEOTIDE SEQUENCE [LARGE SCALE GENOMIC DNA]</scope>
    <source>
        <strain evidence="10">Heshi-A3</strain>
    </source>
</reference>
<accession>A0A100VI68</accession>
<sequence>MNQRSIRYPQPLAPGDMIGVAAPSSGVGESLHHYLEESKRNMERLGFGVMESPSLRHNTKCVSASKEERAEEMNEFFRDPNVQAIIPPWGGEFLMDILPLLDWEALKSLPPKWVMGYSDISTFLFAYTLLTGTATAHGTNYVDLRSSAIDPVTARWIDVLQTNYGGQITQSSSTHYQSAWKPELPGFNLDTPSLWKQLGHSEDADTAVSFSGRLIGGCMDTISSLIGTPYAPVASYLNEYCADEGTIWYLESCEMNAGDIYRHLWQMKEAGWFAGVKGFMFGRPAGYSDTADFNFTDALSSALGDLGVPVLYDVDLGHIPPQLTFVNGALGKVTYENGRGSLEMAFV</sequence>
<feature type="domain" description="LD-carboxypeptidase C-terminal" evidence="8">
    <location>
        <begin position="211"/>
        <end position="330"/>
    </location>
</feature>
<feature type="active site" description="Charge relay system" evidence="6">
    <location>
        <position position="318"/>
    </location>
</feature>
<evidence type="ECO:0000256" key="3">
    <source>
        <dbReference type="ARBA" id="ARBA00022670"/>
    </source>
</evidence>
<gene>
    <name evidence="9" type="ORF">PAHA3_0363</name>
</gene>
<comment type="caution">
    <text evidence="9">The sequence shown here is derived from an EMBL/GenBank/DDBJ whole genome shotgun (WGS) entry which is preliminary data.</text>
</comment>
<dbReference type="Pfam" id="PF02016">
    <property type="entry name" value="Peptidase_S66"/>
    <property type="match status" value="1"/>
</dbReference>
<comment type="similarity">
    <text evidence="1">Belongs to the peptidase S66 family.</text>
</comment>
<reference evidence="9 10" key="1">
    <citation type="journal article" date="2016" name="Genome Announc.">
        <title>Draft Genome Sequence of Paenibacillus amylolyticus Heshi-A3, Isolated from Fermented Rice Bran in a Japanese Fermented Seafood Dish.</title>
        <authorList>
            <person name="Akuzawa S."/>
            <person name="Nagaoka J."/>
            <person name="Kanekatsu M."/>
            <person name="Kubota E."/>
            <person name="Ohtake R."/>
            <person name="Suzuki T."/>
            <person name="Kanesaki Y."/>
        </authorList>
    </citation>
    <scope>NUCLEOTIDE SEQUENCE [LARGE SCALE GENOMIC DNA]</scope>
    <source>
        <strain evidence="9 10">Heshi-A3</strain>
    </source>
</reference>
<organism evidence="9 10">
    <name type="scientific">Paenibacillus amylolyticus</name>
    <dbReference type="NCBI Taxonomy" id="1451"/>
    <lineage>
        <taxon>Bacteria</taxon>
        <taxon>Bacillati</taxon>
        <taxon>Bacillota</taxon>
        <taxon>Bacilli</taxon>
        <taxon>Bacillales</taxon>
        <taxon>Paenibacillaceae</taxon>
        <taxon>Paenibacillus</taxon>
    </lineage>
</organism>